<comment type="function">
    <text evidence="8">Gustatory receptor which mediates acceptance or avoidance behavior, depending on its substrates.</text>
</comment>
<feature type="transmembrane region" description="Helical" evidence="8">
    <location>
        <begin position="501"/>
        <end position="519"/>
    </location>
</feature>
<dbReference type="Pfam" id="PF08395">
    <property type="entry name" value="7tm_7"/>
    <property type="match status" value="1"/>
</dbReference>
<dbReference type="eggNOG" id="ENOG502T8H5">
    <property type="taxonomic scope" value="Eukaryota"/>
</dbReference>
<feature type="transmembrane region" description="Helical" evidence="8">
    <location>
        <begin position="75"/>
        <end position="98"/>
    </location>
</feature>
<dbReference type="PANTHER" id="PTHR21143:SF104">
    <property type="entry name" value="GUSTATORY RECEPTOR 8A-RELATED"/>
    <property type="match status" value="1"/>
</dbReference>
<dbReference type="GO" id="GO:0005886">
    <property type="term" value="C:plasma membrane"/>
    <property type="evidence" value="ECO:0007669"/>
    <property type="project" value="UniProtKB-SubCell"/>
</dbReference>
<dbReference type="AlphaFoldDB" id="B0XD40"/>
<keyword evidence="6 8" id="KW-0675">Receptor</keyword>
<evidence type="ECO:0000256" key="8">
    <source>
        <dbReference type="RuleBase" id="RU363108"/>
    </source>
</evidence>
<dbReference type="VEuPathDB" id="VectorBase:CQUJHB015919"/>
<feature type="transmembrane region" description="Helical" evidence="8">
    <location>
        <begin position="437"/>
        <end position="464"/>
    </location>
</feature>
<dbReference type="KEGG" id="cqu:CpipJ_CPIJ016485"/>
<keyword evidence="2 8" id="KW-1003">Cell membrane</keyword>
<evidence type="ECO:0000313" key="11">
    <source>
        <dbReference type="Proteomes" id="UP000002320"/>
    </source>
</evidence>
<feature type="transmembrane region" description="Helical" evidence="8">
    <location>
        <begin position="394"/>
        <end position="417"/>
    </location>
</feature>
<dbReference type="Proteomes" id="UP000002320">
    <property type="component" value="Unassembled WGS sequence"/>
</dbReference>
<dbReference type="GO" id="GO:0043025">
    <property type="term" value="C:neuronal cell body"/>
    <property type="evidence" value="ECO:0007669"/>
    <property type="project" value="TreeGrafter"/>
</dbReference>
<gene>
    <name evidence="10" type="primary">6051076</name>
    <name evidence="9" type="ORF">CpipJ_CPIJ016485</name>
</gene>
<dbReference type="PANTHER" id="PTHR21143">
    <property type="entry name" value="INVERTEBRATE GUSTATORY RECEPTOR"/>
    <property type="match status" value="1"/>
</dbReference>
<dbReference type="GO" id="GO:0050909">
    <property type="term" value="P:sensory perception of taste"/>
    <property type="evidence" value="ECO:0007669"/>
    <property type="project" value="InterPro"/>
</dbReference>
<dbReference type="HOGENOM" id="CLU_039879_0_0_1"/>
<keyword evidence="7 8" id="KW-0807">Transducer</keyword>
<dbReference type="GO" id="GO:0030425">
    <property type="term" value="C:dendrite"/>
    <property type="evidence" value="ECO:0007669"/>
    <property type="project" value="TreeGrafter"/>
</dbReference>
<dbReference type="InterPro" id="IPR013604">
    <property type="entry name" value="7TM_chemorcpt"/>
</dbReference>
<reference evidence="10" key="2">
    <citation type="submission" date="2020-05" db="UniProtKB">
        <authorList>
            <consortium name="EnsemblMetazoa"/>
        </authorList>
    </citation>
    <scope>IDENTIFICATION</scope>
    <source>
        <strain evidence="10">JHB</strain>
    </source>
</reference>
<evidence type="ECO:0000313" key="9">
    <source>
        <dbReference type="EMBL" id="EDS45275.1"/>
    </source>
</evidence>
<reference evidence="9" key="1">
    <citation type="submission" date="2007-03" db="EMBL/GenBank/DDBJ databases">
        <title>Annotation of Culex pipiens quinquefasciatus.</title>
        <authorList>
            <consortium name="The Broad Institute Genome Sequencing Platform"/>
            <person name="Atkinson P.W."/>
            <person name="Hemingway J."/>
            <person name="Christensen B.M."/>
            <person name="Higgs S."/>
            <person name="Kodira C."/>
            <person name="Hannick L."/>
            <person name="Megy K."/>
            <person name="O'Leary S."/>
            <person name="Pearson M."/>
            <person name="Haas B.J."/>
            <person name="Mauceli E."/>
            <person name="Wortman J.R."/>
            <person name="Lee N.H."/>
            <person name="Guigo R."/>
            <person name="Stanke M."/>
            <person name="Alvarado L."/>
            <person name="Amedeo P."/>
            <person name="Antoine C.H."/>
            <person name="Arensburger P."/>
            <person name="Bidwell S.L."/>
            <person name="Crawford M."/>
            <person name="Camaro F."/>
            <person name="Devon K."/>
            <person name="Engels R."/>
            <person name="Hammond M."/>
            <person name="Howarth C."/>
            <person name="Koehrsen M."/>
            <person name="Lawson D."/>
            <person name="Montgomery P."/>
            <person name="Nene V."/>
            <person name="Nusbaum C."/>
            <person name="Puiu D."/>
            <person name="Romero-Severson J."/>
            <person name="Severson D.W."/>
            <person name="Shumway M."/>
            <person name="Sisk P."/>
            <person name="Stolte C."/>
            <person name="Zeng Q."/>
            <person name="Eisenstadt E."/>
            <person name="Fraser-Liggett C."/>
            <person name="Strausberg R."/>
            <person name="Galagan J."/>
            <person name="Birren B."/>
            <person name="Collins F.H."/>
        </authorList>
    </citation>
    <scope>NUCLEOTIDE SEQUENCE [LARGE SCALE GENOMIC DNA]</scope>
    <source>
        <strain evidence="9">JHB</strain>
    </source>
</reference>
<evidence type="ECO:0000256" key="3">
    <source>
        <dbReference type="ARBA" id="ARBA00022692"/>
    </source>
</evidence>
<dbReference type="GO" id="GO:0007165">
    <property type="term" value="P:signal transduction"/>
    <property type="evidence" value="ECO:0007669"/>
    <property type="project" value="UniProtKB-KW"/>
</dbReference>
<dbReference type="GO" id="GO:0030424">
    <property type="term" value="C:axon"/>
    <property type="evidence" value="ECO:0007669"/>
    <property type="project" value="TreeGrafter"/>
</dbReference>
<organism>
    <name type="scientific">Culex quinquefasciatus</name>
    <name type="common">Southern house mosquito</name>
    <name type="synonym">Culex pungens</name>
    <dbReference type="NCBI Taxonomy" id="7176"/>
    <lineage>
        <taxon>Eukaryota</taxon>
        <taxon>Metazoa</taxon>
        <taxon>Ecdysozoa</taxon>
        <taxon>Arthropoda</taxon>
        <taxon>Hexapoda</taxon>
        <taxon>Insecta</taxon>
        <taxon>Pterygota</taxon>
        <taxon>Neoptera</taxon>
        <taxon>Endopterygota</taxon>
        <taxon>Diptera</taxon>
        <taxon>Nematocera</taxon>
        <taxon>Culicoidea</taxon>
        <taxon>Culicidae</taxon>
        <taxon>Culicinae</taxon>
        <taxon>Culicini</taxon>
        <taxon>Culex</taxon>
        <taxon>Culex</taxon>
    </lineage>
</organism>
<protein>
    <recommendedName>
        <fullName evidence="8">Gustatory receptor</fullName>
    </recommendedName>
</protein>
<dbReference type="EnsemblMetazoa" id="CPIJ016485-RA">
    <property type="protein sequence ID" value="CPIJ016485-PA"/>
    <property type="gene ID" value="CPIJ016485"/>
</dbReference>
<dbReference type="InParanoid" id="B0XD40"/>
<comment type="caution">
    <text evidence="8">Lacks conserved residue(s) required for the propagation of feature annotation.</text>
</comment>
<dbReference type="VEuPathDB" id="VectorBase:CPIJ016485"/>
<keyword evidence="5 8" id="KW-0472">Membrane</keyword>
<keyword evidence="3 8" id="KW-0812">Transmembrane</keyword>
<dbReference type="GO" id="GO:0007635">
    <property type="term" value="P:chemosensory behavior"/>
    <property type="evidence" value="ECO:0007669"/>
    <property type="project" value="TreeGrafter"/>
</dbReference>
<name>B0XD40_CULQU</name>
<evidence type="ECO:0000256" key="4">
    <source>
        <dbReference type="ARBA" id="ARBA00022989"/>
    </source>
</evidence>
<evidence type="ECO:0000256" key="7">
    <source>
        <dbReference type="ARBA" id="ARBA00023224"/>
    </source>
</evidence>
<keyword evidence="4 8" id="KW-1133">Transmembrane helix</keyword>
<dbReference type="GO" id="GO:0008049">
    <property type="term" value="P:male courtship behavior"/>
    <property type="evidence" value="ECO:0007669"/>
    <property type="project" value="TreeGrafter"/>
</dbReference>
<keyword evidence="11" id="KW-1185">Reference proteome</keyword>
<sequence length="520" mass="59699">MSWFVARTYFDTIRPVYRASRLLLVHFTTIDFSARTVHRSLTDLVCFVLAALLDVYSASCGLRAILAFLSLTDSVLVNVGTYGATVLCCLFAVTVPWWNNYNGFVIFELYNNIARCSDELLVLGMTVNHRRKFVLATVYVTYFVSLPFLVLLTYSYAPSLFKWVGMDRLYTDFRSTFAFARMLLILRNGHILPRPSGSDPALLLKRNPICQFNFREKQPQLEVYVQISQSVNITSNSCQRQQHLDRNEVQERCASPQIPSKIFAGTDRVEDKGNKDDGRQSCACRRQCIRPQEVAASWPPFQYISSSSLELQLIAEYATTLMNIPKSSDVTAAKDATDRMARIYCNDQPARLILKASHVGDVPSTQRLIQTLAKLHERLSNTVHLFNHCFSMQYAVLMWAGYAFTIFSAFFLIHSYTTDVTAEMRWLSRTNMVLDGLFVFYIVEFMALASVCSRTVVVIHKVIAYGRFEKRVLKELRTFSQQLSHHSPRITCHLYDFNWELFYRMAGTLTTYLVILIQFD</sequence>
<dbReference type="OrthoDB" id="6366728at2759"/>
<evidence type="ECO:0000313" key="10">
    <source>
        <dbReference type="EnsemblMetazoa" id="CPIJ016485-PA"/>
    </source>
</evidence>
<evidence type="ECO:0000256" key="6">
    <source>
        <dbReference type="ARBA" id="ARBA00023170"/>
    </source>
</evidence>
<dbReference type="EMBL" id="DS232738">
    <property type="protein sequence ID" value="EDS45275.1"/>
    <property type="molecule type" value="Genomic_DNA"/>
</dbReference>
<evidence type="ECO:0000256" key="1">
    <source>
        <dbReference type="ARBA" id="ARBA00004651"/>
    </source>
</evidence>
<comment type="subcellular location">
    <subcellularLocation>
        <location evidence="1 8">Cell membrane</location>
        <topology evidence="1 8">Multi-pass membrane protein</topology>
    </subcellularLocation>
</comment>
<feature type="transmembrane region" description="Helical" evidence="8">
    <location>
        <begin position="133"/>
        <end position="157"/>
    </location>
</feature>
<evidence type="ECO:0000256" key="5">
    <source>
        <dbReference type="ARBA" id="ARBA00023136"/>
    </source>
</evidence>
<feature type="transmembrane region" description="Helical" evidence="8">
    <location>
        <begin position="44"/>
        <end position="69"/>
    </location>
</feature>
<comment type="similarity">
    <text evidence="8">Belongs to the insect chemoreceptor superfamily. Gustatory receptor (GR) family.</text>
</comment>
<proteinExistence type="inferred from homology"/>
<accession>B0XD40</accession>
<evidence type="ECO:0000256" key="2">
    <source>
        <dbReference type="ARBA" id="ARBA00022475"/>
    </source>
</evidence>